<reference evidence="14" key="2">
    <citation type="submission" date="2025-08" db="UniProtKB">
        <authorList>
            <consortium name="RefSeq"/>
        </authorList>
    </citation>
    <scope>IDENTIFICATION</scope>
    <source>
        <tissue evidence="14">Leaf</tissue>
    </source>
</reference>
<evidence type="ECO:0000313" key="13">
    <source>
        <dbReference type="Proteomes" id="UP000694864"/>
    </source>
</evidence>
<dbReference type="InterPro" id="IPR001611">
    <property type="entry name" value="Leu-rich_rpt"/>
</dbReference>
<organism evidence="13 14">
    <name type="scientific">Camelina sativa</name>
    <name type="common">False flax</name>
    <name type="synonym">Myagrum sativum</name>
    <dbReference type="NCBI Taxonomy" id="90675"/>
    <lineage>
        <taxon>Eukaryota</taxon>
        <taxon>Viridiplantae</taxon>
        <taxon>Streptophyta</taxon>
        <taxon>Embryophyta</taxon>
        <taxon>Tracheophyta</taxon>
        <taxon>Spermatophyta</taxon>
        <taxon>Magnoliopsida</taxon>
        <taxon>eudicotyledons</taxon>
        <taxon>Gunneridae</taxon>
        <taxon>Pentapetalae</taxon>
        <taxon>rosids</taxon>
        <taxon>malvids</taxon>
        <taxon>Brassicales</taxon>
        <taxon>Brassicaceae</taxon>
        <taxon>Camelineae</taxon>
        <taxon>Camelina</taxon>
    </lineage>
</organism>
<keyword evidence="3" id="KW-0433">Leucine-rich repeat</keyword>
<keyword evidence="9" id="KW-0325">Glycoprotein</keyword>
<gene>
    <name evidence="14" type="primary">LOC104702131</name>
</gene>
<feature type="chain" id="PRO_5045548912" evidence="11">
    <location>
        <begin position="24"/>
        <end position="960"/>
    </location>
</feature>
<feature type="domain" description="Leucine-rich repeat-containing N-terminal plant-type" evidence="12">
    <location>
        <begin position="30"/>
        <end position="75"/>
    </location>
</feature>
<evidence type="ECO:0000256" key="4">
    <source>
        <dbReference type="ARBA" id="ARBA00022692"/>
    </source>
</evidence>
<keyword evidence="4 10" id="KW-0812">Transmembrane</keyword>
<evidence type="ECO:0000256" key="6">
    <source>
        <dbReference type="ARBA" id="ARBA00022989"/>
    </source>
</evidence>
<evidence type="ECO:0000259" key="12">
    <source>
        <dbReference type="Pfam" id="PF08263"/>
    </source>
</evidence>
<evidence type="ECO:0000256" key="2">
    <source>
        <dbReference type="ARBA" id="ARBA00009592"/>
    </source>
</evidence>
<keyword evidence="7 10" id="KW-0472">Membrane</keyword>
<dbReference type="PANTHER" id="PTHR48062">
    <property type="entry name" value="RECEPTOR-LIKE PROTEIN 14"/>
    <property type="match status" value="1"/>
</dbReference>
<evidence type="ECO:0000256" key="11">
    <source>
        <dbReference type="SAM" id="SignalP"/>
    </source>
</evidence>
<evidence type="ECO:0000256" key="5">
    <source>
        <dbReference type="ARBA" id="ARBA00022737"/>
    </source>
</evidence>
<evidence type="ECO:0000256" key="7">
    <source>
        <dbReference type="ARBA" id="ARBA00023136"/>
    </source>
</evidence>
<keyword evidence="5" id="KW-0677">Repeat</keyword>
<keyword evidence="8" id="KW-0675">Receptor</keyword>
<dbReference type="Gene3D" id="3.80.10.10">
    <property type="entry name" value="Ribonuclease Inhibitor"/>
    <property type="match status" value="4"/>
</dbReference>
<keyword evidence="13" id="KW-1185">Reference proteome</keyword>
<feature type="signal peptide" evidence="11">
    <location>
        <begin position="1"/>
        <end position="23"/>
    </location>
</feature>
<reference evidence="13" key="1">
    <citation type="journal article" date="2014" name="Nat. Commun.">
        <title>The emerging biofuel crop Camelina sativa retains a highly undifferentiated hexaploid genome structure.</title>
        <authorList>
            <person name="Kagale S."/>
            <person name="Koh C."/>
            <person name="Nixon J."/>
            <person name="Bollina V."/>
            <person name="Clarke W.E."/>
            <person name="Tuteja R."/>
            <person name="Spillane C."/>
            <person name="Robinson S.J."/>
            <person name="Links M.G."/>
            <person name="Clarke C."/>
            <person name="Higgins E.E."/>
            <person name="Huebert T."/>
            <person name="Sharpe A.G."/>
            <person name="Parkin I.A."/>
        </authorList>
    </citation>
    <scope>NUCLEOTIDE SEQUENCE [LARGE SCALE GENOMIC DNA]</scope>
    <source>
        <strain evidence="13">cv. DH55</strain>
    </source>
</reference>
<dbReference type="SUPFAM" id="SSF52058">
    <property type="entry name" value="L domain-like"/>
    <property type="match status" value="2"/>
</dbReference>
<dbReference type="PROSITE" id="PS51450">
    <property type="entry name" value="LRR"/>
    <property type="match status" value="1"/>
</dbReference>
<dbReference type="SMART" id="SM00369">
    <property type="entry name" value="LRR_TYP"/>
    <property type="match status" value="11"/>
</dbReference>
<dbReference type="InterPro" id="IPR003591">
    <property type="entry name" value="Leu-rich_rpt_typical-subtyp"/>
</dbReference>
<evidence type="ECO:0000256" key="3">
    <source>
        <dbReference type="ARBA" id="ARBA00022614"/>
    </source>
</evidence>
<dbReference type="InterPro" id="IPR051502">
    <property type="entry name" value="RLP_Defense_Trigger"/>
</dbReference>
<dbReference type="SMART" id="SM00365">
    <property type="entry name" value="LRR_SD22"/>
    <property type="match status" value="4"/>
</dbReference>
<feature type="transmembrane region" description="Helical" evidence="10">
    <location>
        <begin position="916"/>
        <end position="937"/>
    </location>
</feature>
<dbReference type="Pfam" id="PF00560">
    <property type="entry name" value="LRR_1"/>
    <property type="match status" value="4"/>
</dbReference>
<comment type="subcellular location">
    <subcellularLocation>
        <location evidence="1">Cell membrane</location>
        <topology evidence="1">Single-pass type I membrane protein</topology>
    </subcellularLocation>
</comment>
<dbReference type="Pfam" id="PF13855">
    <property type="entry name" value="LRR_8"/>
    <property type="match status" value="2"/>
</dbReference>
<accession>A0ABM1Q7D0</accession>
<dbReference type="InterPro" id="IPR032675">
    <property type="entry name" value="LRR_dom_sf"/>
</dbReference>
<dbReference type="RefSeq" id="XP_019082668.1">
    <property type="nucleotide sequence ID" value="XM_019227123.1"/>
</dbReference>
<dbReference type="PRINTS" id="PR00019">
    <property type="entry name" value="LEURICHRPT"/>
</dbReference>
<evidence type="ECO:0000256" key="1">
    <source>
        <dbReference type="ARBA" id="ARBA00004251"/>
    </source>
</evidence>
<dbReference type="Pfam" id="PF08263">
    <property type="entry name" value="LRRNT_2"/>
    <property type="match status" value="1"/>
</dbReference>
<proteinExistence type="inferred from homology"/>
<evidence type="ECO:0000256" key="8">
    <source>
        <dbReference type="ARBA" id="ARBA00023170"/>
    </source>
</evidence>
<evidence type="ECO:0000313" key="14">
    <source>
        <dbReference type="RefSeq" id="XP_019082668.1"/>
    </source>
</evidence>
<dbReference type="Proteomes" id="UP000694864">
    <property type="component" value="Chromosome 7"/>
</dbReference>
<dbReference type="PANTHER" id="PTHR48062:SF64">
    <property type="entry name" value="RECEPTOR-LIKE PROTEIN 13"/>
    <property type="match status" value="1"/>
</dbReference>
<name>A0ABM1Q7D0_CAMSA</name>
<dbReference type="GeneID" id="104702131"/>
<evidence type="ECO:0000256" key="10">
    <source>
        <dbReference type="SAM" id="Phobius"/>
    </source>
</evidence>
<keyword evidence="11" id="KW-0732">Signal</keyword>
<comment type="similarity">
    <text evidence="2">Belongs to the RLP family.</text>
</comment>
<dbReference type="InterPro" id="IPR013210">
    <property type="entry name" value="LRR_N_plant-typ"/>
</dbReference>
<evidence type="ECO:0000256" key="9">
    <source>
        <dbReference type="ARBA" id="ARBA00023180"/>
    </source>
</evidence>
<keyword evidence="6 10" id="KW-1133">Transmembrane helix</keyword>
<protein>
    <submittedName>
        <fullName evidence="14">Probable LRR receptor-like serine/threonine-protein kinase At4g36180</fullName>
    </submittedName>
</protein>
<sequence length="960" mass="107649">MEGKMFWGNYLIWVMLLLGQICGSKSCIEKERNALLELKKYIISLSEEGESNDLLSTWTNDTKNDCCLWKSLKCDPTSGRVIQLSISSLRLKKRSLLNLSLLHPFEEVRSLDLSYSRCGGLFDDVEGYRSLRRLRNLEILDLSFNYFNNSIFPFLSAATSLTTLSLRNNEMDGSFPVEELRDLTNLALLNLGGNKFNGSIPIEEFTGLRKLKALSLSNNEFSGSIEFQGVCQLKHIEELDFSKNKLVGLFPICITSLTGLRVLDLSSNNLTGKLPSALGGLESLEYLSLFDNNFESVFSLGSLTNLSKLKVLKLGSTSNSGKVEQQKHWKPKLQLSVISDSSWKPEFQLSVISLQACNLDKVPHFLLHQKDLRYVDLSDNNIYGKFPYWLLENNTKLEVLLLRNNSFRSFQLPESDHKHLLCLDVSVNEFDHLFPQNIGWILPDLKYMNLANNGFQGNLPSSLGNMKKIEFLDISQNSFYGKLPKSFLKGCYSFRMLKMSNNKLSGENILESANFTLLFSLSMDNNLFTGKIGDGLRNSRSLSMLDMSNNSFSGVIPSWIGELPDLYALLLSHNTLEGEIPLSLFKYKSSGFYFQLVDLSQNHLSGGIPSLVNSRYPSVLLLQGNNLSGLIPEEVLVNVTVLDLRNNRLSGNIPEFINPYNISILLLRGNNLTGRIPHQLCGIGNIQLLDLSNNRLNGSVPSCLSNTSFGFGKEVKLDNSYYDSGVVSIIYFNIVFRSLIVEDQFIEYCDVGTKMKIEFVTKHRYDAYWGGNLKLLFGIDLSENELNGVIPVELGGLLTLQGLNLSHNNLSGVIPKSFSGLKNVESLDLSFNRLQGPIPPQLTDLSSLAVFNVSFNNLSGVIPEGRQFNTFDTQSYLGNPFLCGQANNISCNGDIFQEPDNGVEADESTTIHMESFYWSFAAAYVTILLGLLASLSFDSPWSRVWFYNVDVFVHKVRKLL</sequence>